<name>A0A1E3QE92_LIPST</name>
<dbReference type="EMBL" id="KV454290">
    <property type="protein sequence ID" value="ODQ76019.1"/>
    <property type="molecule type" value="Genomic_DNA"/>
</dbReference>
<evidence type="ECO:0000256" key="1">
    <source>
        <dbReference type="SAM" id="MobiDB-lite"/>
    </source>
</evidence>
<reference evidence="2 3" key="1">
    <citation type="journal article" date="2016" name="Proc. Natl. Acad. Sci. U.S.A.">
        <title>Comparative genomics of biotechnologically important yeasts.</title>
        <authorList>
            <person name="Riley R."/>
            <person name="Haridas S."/>
            <person name="Wolfe K.H."/>
            <person name="Lopes M.R."/>
            <person name="Hittinger C.T."/>
            <person name="Goeker M."/>
            <person name="Salamov A.A."/>
            <person name="Wisecaver J.H."/>
            <person name="Long T.M."/>
            <person name="Calvey C.H."/>
            <person name="Aerts A.L."/>
            <person name="Barry K.W."/>
            <person name="Choi C."/>
            <person name="Clum A."/>
            <person name="Coughlan A.Y."/>
            <person name="Deshpande S."/>
            <person name="Douglass A.P."/>
            <person name="Hanson S.J."/>
            <person name="Klenk H.-P."/>
            <person name="LaButti K.M."/>
            <person name="Lapidus A."/>
            <person name="Lindquist E.A."/>
            <person name="Lipzen A.M."/>
            <person name="Meier-Kolthoff J.P."/>
            <person name="Ohm R.A."/>
            <person name="Otillar R.P."/>
            <person name="Pangilinan J.L."/>
            <person name="Peng Y."/>
            <person name="Rokas A."/>
            <person name="Rosa C.A."/>
            <person name="Scheuner C."/>
            <person name="Sibirny A.A."/>
            <person name="Slot J.C."/>
            <person name="Stielow J.B."/>
            <person name="Sun H."/>
            <person name="Kurtzman C.P."/>
            <person name="Blackwell M."/>
            <person name="Grigoriev I.V."/>
            <person name="Jeffries T.W."/>
        </authorList>
    </citation>
    <scope>NUCLEOTIDE SEQUENCE [LARGE SCALE GENOMIC DNA]</scope>
    <source>
        <strain evidence="2 3">NRRL Y-11557</strain>
    </source>
</reference>
<feature type="region of interest" description="Disordered" evidence="1">
    <location>
        <begin position="1"/>
        <end position="20"/>
    </location>
</feature>
<keyword evidence="3" id="KW-1185">Reference proteome</keyword>
<organism evidence="2 3">
    <name type="scientific">Lipomyces starkeyi NRRL Y-11557</name>
    <dbReference type="NCBI Taxonomy" id="675824"/>
    <lineage>
        <taxon>Eukaryota</taxon>
        <taxon>Fungi</taxon>
        <taxon>Dikarya</taxon>
        <taxon>Ascomycota</taxon>
        <taxon>Saccharomycotina</taxon>
        <taxon>Lipomycetes</taxon>
        <taxon>Lipomycetales</taxon>
        <taxon>Lipomycetaceae</taxon>
        <taxon>Lipomyces</taxon>
    </lineage>
</organism>
<evidence type="ECO:0000313" key="3">
    <source>
        <dbReference type="Proteomes" id="UP000094385"/>
    </source>
</evidence>
<protein>
    <submittedName>
        <fullName evidence="2">Uncharacterized protein</fullName>
    </submittedName>
</protein>
<dbReference type="AlphaFoldDB" id="A0A1E3QE92"/>
<gene>
    <name evidence="2" type="ORF">LIPSTDRAFT_68738</name>
</gene>
<proteinExistence type="predicted"/>
<dbReference type="Proteomes" id="UP000094385">
    <property type="component" value="Unassembled WGS sequence"/>
</dbReference>
<sequence length="88" mass="9056">MALSSASIGTTNEGSMPNNTILIAPPQIPAVGGDLALQNEYSCIIPDGGSYGPIQRRFTVSKHDIGLTASLAANCFSRNGAMNASLSM</sequence>
<evidence type="ECO:0000313" key="2">
    <source>
        <dbReference type="EMBL" id="ODQ76019.1"/>
    </source>
</evidence>
<feature type="non-terminal residue" evidence="2">
    <location>
        <position position="88"/>
    </location>
</feature>
<accession>A0A1E3QE92</accession>